<proteinExistence type="predicted"/>
<comment type="caution">
    <text evidence="4">The sequence shown here is derived from an EMBL/GenBank/DDBJ whole genome shotgun (WGS) entry which is preliminary data.</text>
</comment>
<evidence type="ECO:0000313" key="4">
    <source>
        <dbReference type="EMBL" id="RHW23503.1"/>
    </source>
</evidence>
<accession>A0A417XT31</accession>
<organism evidence="4 5">
    <name type="scientific">Nocardioides immobilis</name>
    <dbReference type="NCBI Taxonomy" id="2049295"/>
    <lineage>
        <taxon>Bacteria</taxon>
        <taxon>Bacillati</taxon>
        <taxon>Actinomycetota</taxon>
        <taxon>Actinomycetes</taxon>
        <taxon>Propionibacteriales</taxon>
        <taxon>Nocardioidaceae</taxon>
        <taxon>Nocardioides</taxon>
    </lineage>
</organism>
<dbReference type="CDD" id="cd04194">
    <property type="entry name" value="GT8_A4GalT_like"/>
    <property type="match status" value="1"/>
</dbReference>
<dbReference type="GO" id="GO:0016757">
    <property type="term" value="F:glycosyltransferase activity"/>
    <property type="evidence" value="ECO:0007669"/>
    <property type="project" value="UniProtKB-KW"/>
</dbReference>
<dbReference type="InterPro" id="IPR002495">
    <property type="entry name" value="Glyco_trans_8"/>
</dbReference>
<dbReference type="PANTHER" id="PTHR13778">
    <property type="entry name" value="GLYCOSYLTRANSFERASE 8 DOMAIN-CONTAINING PROTEIN"/>
    <property type="match status" value="1"/>
</dbReference>
<dbReference type="EMBL" id="QXGH01000045">
    <property type="protein sequence ID" value="RHW23503.1"/>
    <property type="molecule type" value="Genomic_DNA"/>
</dbReference>
<protein>
    <submittedName>
        <fullName evidence="4">Glycosyltransferase family 8 protein</fullName>
    </submittedName>
</protein>
<dbReference type="Proteomes" id="UP000283644">
    <property type="component" value="Unassembled WGS sequence"/>
</dbReference>
<keyword evidence="1" id="KW-0328">Glycosyltransferase</keyword>
<reference evidence="4 5" key="1">
    <citation type="submission" date="2018-09" db="EMBL/GenBank/DDBJ databases">
        <title>Genome sequencing of Nocardioides immobilis CCTCC AB 2017083 for comparison to Nocardioides silvaticus.</title>
        <authorList>
            <person name="Li C."/>
            <person name="Wang G."/>
        </authorList>
    </citation>
    <scope>NUCLEOTIDE SEQUENCE [LARGE SCALE GENOMIC DNA]</scope>
    <source>
        <strain evidence="4 5">CCTCC AB 2017083</strain>
    </source>
</reference>
<keyword evidence="3" id="KW-0479">Metal-binding</keyword>
<dbReference type="InterPro" id="IPR029044">
    <property type="entry name" value="Nucleotide-diphossugar_trans"/>
</dbReference>
<evidence type="ECO:0000256" key="3">
    <source>
        <dbReference type="ARBA" id="ARBA00022723"/>
    </source>
</evidence>
<dbReference type="InterPro" id="IPR050748">
    <property type="entry name" value="Glycosyltrans_8_dom-fam"/>
</dbReference>
<dbReference type="Pfam" id="PF01501">
    <property type="entry name" value="Glyco_transf_8"/>
    <property type="match status" value="1"/>
</dbReference>
<dbReference type="GO" id="GO:0046872">
    <property type="term" value="F:metal ion binding"/>
    <property type="evidence" value="ECO:0007669"/>
    <property type="project" value="UniProtKB-KW"/>
</dbReference>
<sequence length="312" mass="35216">MTALDLACAADLKYLPHCAAMLSSVFATTKGVDITVHFTHFPTFPPEELSVLSEFVRGAGARLNTLCVEDEVLATLPSTDALPSVVWQRVLLPQLLPDLDKILYLDSDVIALGSVEPLWSLDIDDCYVAAVSNPMHEEMADWPERIGLPDSAAYFNSGVLLMNLALLREDQCSERIIRHAVEHPEQVHWGDQCSMNVVLHARRYPLHPKWNVMNNFVTYGRGEGLFEDADLAEALADPQIVHFEGLPESKPWHYRSEHPYRASYLAHRGRTPWPLMSLEGRNAINIVKKRIPRSVLAGLRRLRQTARDHRSR</sequence>
<keyword evidence="2 4" id="KW-0808">Transferase</keyword>
<dbReference type="OrthoDB" id="5672604at2"/>
<dbReference type="PANTHER" id="PTHR13778:SF47">
    <property type="entry name" value="LIPOPOLYSACCHARIDE 1,3-GALACTOSYLTRANSFERASE"/>
    <property type="match status" value="1"/>
</dbReference>
<dbReference type="RefSeq" id="WP_118928816.1">
    <property type="nucleotide sequence ID" value="NZ_QXGH01000045.1"/>
</dbReference>
<evidence type="ECO:0000313" key="5">
    <source>
        <dbReference type="Proteomes" id="UP000283644"/>
    </source>
</evidence>
<gene>
    <name evidence="4" type="ORF">D0Z08_29245</name>
</gene>
<name>A0A417XT31_9ACTN</name>
<evidence type="ECO:0000256" key="1">
    <source>
        <dbReference type="ARBA" id="ARBA00022676"/>
    </source>
</evidence>
<evidence type="ECO:0000256" key="2">
    <source>
        <dbReference type="ARBA" id="ARBA00022679"/>
    </source>
</evidence>
<dbReference type="SUPFAM" id="SSF53448">
    <property type="entry name" value="Nucleotide-diphospho-sugar transferases"/>
    <property type="match status" value="1"/>
</dbReference>
<dbReference type="AlphaFoldDB" id="A0A417XT31"/>
<dbReference type="Gene3D" id="3.90.550.10">
    <property type="entry name" value="Spore Coat Polysaccharide Biosynthesis Protein SpsA, Chain A"/>
    <property type="match status" value="1"/>
</dbReference>
<keyword evidence="5" id="KW-1185">Reference proteome</keyword>